<comment type="subcellular location">
    <subcellularLocation>
        <location evidence="1">Membrane</location>
    </subcellularLocation>
</comment>
<organism evidence="7 8">
    <name type="scientific">Hypothenemus hampei</name>
    <name type="common">Coffee berry borer</name>
    <dbReference type="NCBI Taxonomy" id="57062"/>
    <lineage>
        <taxon>Eukaryota</taxon>
        <taxon>Metazoa</taxon>
        <taxon>Ecdysozoa</taxon>
        <taxon>Arthropoda</taxon>
        <taxon>Hexapoda</taxon>
        <taxon>Insecta</taxon>
        <taxon>Pterygota</taxon>
        <taxon>Neoptera</taxon>
        <taxon>Endopterygota</taxon>
        <taxon>Coleoptera</taxon>
        <taxon>Polyphaga</taxon>
        <taxon>Cucujiformia</taxon>
        <taxon>Curculionidae</taxon>
        <taxon>Scolytinae</taxon>
        <taxon>Hypothenemus</taxon>
    </lineage>
</organism>
<keyword evidence="2 6" id="KW-0812">Transmembrane</keyword>
<name>A0ABD1EST5_HYPHA</name>
<keyword evidence="3 6" id="KW-1133">Transmembrane helix</keyword>
<dbReference type="EMBL" id="JBDJPC010000005">
    <property type="protein sequence ID" value="KAL1501842.1"/>
    <property type="molecule type" value="Genomic_DNA"/>
</dbReference>
<feature type="compositionally biased region" description="Polar residues" evidence="5">
    <location>
        <begin position="44"/>
        <end position="58"/>
    </location>
</feature>
<reference evidence="7 8" key="1">
    <citation type="submission" date="2024-05" db="EMBL/GenBank/DDBJ databases">
        <title>Genetic variation in Jamaican populations of the coffee berry borer (Hypothenemus hampei).</title>
        <authorList>
            <person name="Errbii M."/>
            <person name="Myrie A."/>
        </authorList>
    </citation>
    <scope>NUCLEOTIDE SEQUENCE [LARGE SCALE GENOMIC DNA]</scope>
    <source>
        <strain evidence="7">JA-Hopewell-2020-01-JO</strain>
        <tissue evidence="7">Whole body</tissue>
    </source>
</reference>
<proteinExistence type="predicted"/>
<keyword evidence="8" id="KW-1185">Reference proteome</keyword>
<dbReference type="GO" id="GO:0016020">
    <property type="term" value="C:membrane"/>
    <property type="evidence" value="ECO:0007669"/>
    <property type="project" value="UniProtKB-SubCell"/>
</dbReference>
<evidence type="ECO:0000313" key="7">
    <source>
        <dbReference type="EMBL" id="KAL1501842.1"/>
    </source>
</evidence>
<feature type="transmembrane region" description="Helical" evidence="6">
    <location>
        <begin position="96"/>
        <end position="117"/>
    </location>
</feature>
<evidence type="ECO:0000256" key="1">
    <source>
        <dbReference type="ARBA" id="ARBA00004370"/>
    </source>
</evidence>
<dbReference type="InterPro" id="IPR008662">
    <property type="entry name" value="TOIP1/2"/>
</dbReference>
<evidence type="ECO:0000256" key="4">
    <source>
        <dbReference type="ARBA" id="ARBA00023136"/>
    </source>
</evidence>
<dbReference type="PANTHER" id="PTHR18843:SF7">
    <property type="entry name" value="LAMINA-ASSOCIATED POLYPEPTIDE 1B ISOFORM 1-RELATED"/>
    <property type="match status" value="1"/>
</dbReference>
<evidence type="ECO:0000256" key="2">
    <source>
        <dbReference type="ARBA" id="ARBA00022692"/>
    </source>
</evidence>
<protein>
    <submittedName>
        <fullName evidence="7">Uncharacterized protein</fullName>
    </submittedName>
</protein>
<feature type="region of interest" description="Disordered" evidence="5">
    <location>
        <begin position="1"/>
        <end position="88"/>
    </location>
</feature>
<evidence type="ECO:0000313" key="8">
    <source>
        <dbReference type="Proteomes" id="UP001566132"/>
    </source>
</evidence>
<evidence type="ECO:0000256" key="5">
    <source>
        <dbReference type="SAM" id="MobiDB-lite"/>
    </source>
</evidence>
<dbReference type="Gene3D" id="3.40.50.12190">
    <property type="match status" value="1"/>
</dbReference>
<evidence type="ECO:0000256" key="3">
    <source>
        <dbReference type="ARBA" id="ARBA00022989"/>
    </source>
</evidence>
<dbReference type="InterPro" id="IPR038599">
    <property type="entry name" value="LAP1C-like_C_sf"/>
</dbReference>
<accession>A0ABD1EST5</accession>
<comment type="caution">
    <text evidence="7">The sequence shown here is derived from an EMBL/GenBank/DDBJ whole genome shotgun (WGS) entry which is preliminary data.</text>
</comment>
<gene>
    <name evidence="7" type="ORF">ABEB36_007092</name>
</gene>
<evidence type="ECO:0000256" key="6">
    <source>
        <dbReference type="SAM" id="Phobius"/>
    </source>
</evidence>
<sequence length="321" mass="36234">MSGIKPNASSTPNRVPKLQARKRVGAQDSIESPIESSKLDNENWIYSNNRSPPASPSQLKIPRNVNIDEDSECNSDSNDSTDAIEPHKSTKTDNKLNIWILISVPVVLLFAGFTLHFTKEATEPKLKLILSEEFSNLEKKFPQQHEDFFLSIRIAIEEILKYQQPRTLLLIYDSPSEVNFDQILGNVSETAVCFLRNCSIHPTVVSGFTLGSPEFVKDYGRIIDHFKDKLSNSGILIVENLEKVPGKSAQAFHYLCDEYNPSVPKALIILTMKVDQLPKMEFGREKFVRDILRGLWNDIGLDDKFDPLMSRISGNILIVNS</sequence>
<dbReference type="AlphaFoldDB" id="A0ABD1EST5"/>
<dbReference type="PANTHER" id="PTHR18843">
    <property type="entry name" value="TORSIN-1A-INTERACTING PROTEIN"/>
    <property type="match status" value="1"/>
</dbReference>
<dbReference type="Proteomes" id="UP001566132">
    <property type="component" value="Unassembled WGS sequence"/>
</dbReference>
<keyword evidence="4 6" id="KW-0472">Membrane</keyword>